<dbReference type="SUPFAM" id="SSF52799">
    <property type="entry name" value="(Phosphotyrosine protein) phosphatases II"/>
    <property type="match status" value="1"/>
</dbReference>
<dbReference type="AlphaFoldDB" id="W2TL53"/>
<gene>
    <name evidence="3" type="ORF">NECAME_07909</name>
</gene>
<dbReference type="SMART" id="SM00194">
    <property type="entry name" value="PTPc"/>
    <property type="match status" value="1"/>
</dbReference>
<dbReference type="InterPro" id="IPR000242">
    <property type="entry name" value="PTP_cat"/>
</dbReference>
<dbReference type="InterPro" id="IPR029021">
    <property type="entry name" value="Prot-tyrosine_phosphatase-like"/>
</dbReference>
<dbReference type="SMART" id="SM00404">
    <property type="entry name" value="PTPc_motif"/>
    <property type="match status" value="1"/>
</dbReference>
<dbReference type="EMBL" id="KI658446">
    <property type="protein sequence ID" value="ETN82523.1"/>
    <property type="molecule type" value="Genomic_DNA"/>
</dbReference>
<evidence type="ECO:0000259" key="2">
    <source>
        <dbReference type="PROSITE" id="PS50056"/>
    </source>
</evidence>
<dbReference type="InterPro" id="IPR052782">
    <property type="entry name" value="Oocyte-zygote_transition_reg"/>
</dbReference>
<name>W2TL53_NECAM</name>
<dbReference type="InterPro" id="IPR016130">
    <property type="entry name" value="Tyr_Pase_AS"/>
</dbReference>
<sequence length="233" mass="27247">MKRRNDLTQMKEFVAQGATGRNRYRDVGCLDNRRVILKIGKVPYIHANYVATPNRPNRFICTQEKSEAILMLCNFLEQFQFPFETKVQVRMRALEVQVPGQRLHSCIHYHWLDWPDRGVPEVDLSPIALLSKLKNSCGPIIVHCSAGIGRTGSIVLIQHALELIHRHEPLLEMRGYLIELRKQRNNSVQTEQQYLYVHQVLLQYLKRTKYMDENVSPLLEQFTKDYLQATRGF</sequence>
<feature type="domain" description="Tyrosine-protein phosphatase" evidence="1">
    <location>
        <begin position="21"/>
        <end position="204"/>
    </location>
</feature>
<proteinExistence type="predicted"/>
<dbReference type="PROSITE" id="PS50055">
    <property type="entry name" value="TYR_PHOSPHATASE_PTP"/>
    <property type="match status" value="1"/>
</dbReference>
<feature type="domain" description="Tyrosine specific protein phosphatases" evidence="2">
    <location>
        <begin position="127"/>
        <end position="195"/>
    </location>
</feature>
<dbReference type="PRINTS" id="PR00700">
    <property type="entry name" value="PRTYPHPHTASE"/>
</dbReference>
<dbReference type="OrthoDB" id="10253954at2759"/>
<dbReference type="PROSITE" id="PS50056">
    <property type="entry name" value="TYR_PHOSPHATASE_2"/>
    <property type="match status" value="1"/>
</dbReference>
<dbReference type="InterPro" id="IPR000387">
    <property type="entry name" value="Tyr_Pase_dom"/>
</dbReference>
<keyword evidence="4" id="KW-1185">Reference proteome</keyword>
<reference evidence="4" key="1">
    <citation type="journal article" date="2014" name="Nat. Genet.">
        <title>Genome of the human hookworm Necator americanus.</title>
        <authorList>
            <person name="Tang Y.T."/>
            <person name="Gao X."/>
            <person name="Rosa B.A."/>
            <person name="Abubucker S."/>
            <person name="Hallsworth-Pepin K."/>
            <person name="Martin J."/>
            <person name="Tyagi R."/>
            <person name="Heizer E."/>
            <person name="Zhang X."/>
            <person name="Bhonagiri-Palsikar V."/>
            <person name="Minx P."/>
            <person name="Warren W.C."/>
            <person name="Wang Q."/>
            <person name="Zhan B."/>
            <person name="Hotez P.J."/>
            <person name="Sternberg P.W."/>
            <person name="Dougall A."/>
            <person name="Gaze S.T."/>
            <person name="Mulvenna J."/>
            <person name="Sotillo J."/>
            <person name="Ranganathan S."/>
            <person name="Rabelo E.M."/>
            <person name="Wilson R.K."/>
            <person name="Felgner P.L."/>
            <person name="Bethony J."/>
            <person name="Hawdon J.M."/>
            <person name="Gasser R.B."/>
            <person name="Loukas A."/>
            <person name="Mitreva M."/>
        </authorList>
    </citation>
    <scope>NUCLEOTIDE SEQUENCE [LARGE SCALE GENOMIC DNA]</scope>
</reference>
<organism evidence="3 4">
    <name type="scientific">Necator americanus</name>
    <name type="common">Human hookworm</name>
    <dbReference type="NCBI Taxonomy" id="51031"/>
    <lineage>
        <taxon>Eukaryota</taxon>
        <taxon>Metazoa</taxon>
        <taxon>Ecdysozoa</taxon>
        <taxon>Nematoda</taxon>
        <taxon>Chromadorea</taxon>
        <taxon>Rhabditida</taxon>
        <taxon>Rhabditina</taxon>
        <taxon>Rhabditomorpha</taxon>
        <taxon>Strongyloidea</taxon>
        <taxon>Ancylostomatidae</taxon>
        <taxon>Bunostominae</taxon>
        <taxon>Necator</taxon>
    </lineage>
</organism>
<accession>W2TL53</accession>
<evidence type="ECO:0000313" key="4">
    <source>
        <dbReference type="Proteomes" id="UP000053676"/>
    </source>
</evidence>
<dbReference type="Pfam" id="PF00102">
    <property type="entry name" value="Y_phosphatase"/>
    <property type="match status" value="2"/>
</dbReference>
<dbReference type="PANTHER" id="PTHR46163:SF5">
    <property type="entry name" value="TYROSINE-PROTEIN PHOSPHATASE"/>
    <property type="match status" value="1"/>
</dbReference>
<dbReference type="PANTHER" id="PTHR46163">
    <property type="entry name" value="TYROSINE-PROTEIN PHOSPHATASE-RELATED"/>
    <property type="match status" value="1"/>
</dbReference>
<evidence type="ECO:0000313" key="3">
    <source>
        <dbReference type="EMBL" id="ETN82523.1"/>
    </source>
</evidence>
<evidence type="ECO:0000259" key="1">
    <source>
        <dbReference type="PROSITE" id="PS50055"/>
    </source>
</evidence>
<dbReference type="KEGG" id="nai:NECAME_07909"/>
<dbReference type="PROSITE" id="PS00383">
    <property type="entry name" value="TYR_PHOSPHATASE_1"/>
    <property type="match status" value="1"/>
</dbReference>
<dbReference type="GO" id="GO:0004725">
    <property type="term" value="F:protein tyrosine phosphatase activity"/>
    <property type="evidence" value="ECO:0007669"/>
    <property type="project" value="InterPro"/>
</dbReference>
<dbReference type="Proteomes" id="UP000053676">
    <property type="component" value="Unassembled WGS sequence"/>
</dbReference>
<dbReference type="Gene3D" id="3.90.190.10">
    <property type="entry name" value="Protein tyrosine phosphatase superfamily"/>
    <property type="match status" value="2"/>
</dbReference>
<protein>
    <submittedName>
        <fullName evidence="3">Protein-tyrosine phosphatase</fullName>
    </submittedName>
</protein>
<dbReference type="CDD" id="cd00047">
    <property type="entry name" value="PTPc"/>
    <property type="match status" value="1"/>
</dbReference>
<dbReference type="InterPro" id="IPR003595">
    <property type="entry name" value="Tyr_Pase_cat"/>
</dbReference>